<evidence type="ECO:0000313" key="12">
    <source>
        <dbReference type="EMBL" id="KAG6537830.1"/>
    </source>
</evidence>
<dbReference type="AlphaFoldDB" id="A0A8J5IMH8"/>
<keyword evidence="8 11" id="KW-0603">Photosystem I</keyword>
<keyword evidence="11" id="KW-1133">Transmembrane helix</keyword>
<reference evidence="12 13" key="1">
    <citation type="submission" date="2020-08" db="EMBL/GenBank/DDBJ databases">
        <title>Plant Genome Project.</title>
        <authorList>
            <person name="Zhang R.-G."/>
        </authorList>
    </citation>
    <scope>NUCLEOTIDE SEQUENCE [LARGE SCALE GENOMIC DNA]</scope>
    <source>
        <tissue evidence="12">Rhizome</tissue>
    </source>
</reference>
<name>A0A8J5IMH8_ZINOF</name>
<sequence>MASLTAVAAVQPATVKGLAGSSFGGKRLAVKPSRLAPSRANLRSGAVVAKYGENSVYFDLDDIGNTTGQWDVYGTDASSPYNSLQVGPKRAGYCPYCLLVSSSINAGEVSDKLQSKFFETFAAPFTKRGLLLKFLLLGGAFTIAYLGSTASGDLLPIKKGPQLPPTIGPRDKI</sequence>
<comment type="similarity">
    <text evidence="3 11">Belongs to the psaH family.</text>
</comment>
<dbReference type="Gene3D" id="1.20.5.220">
    <property type="match status" value="1"/>
</dbReference>
<feature type="transmembrane region" description="Helical" evidence="11">
    <location>
        <begin position="130"/>
        <end position="148"/>
    </location>
</feature>
<dbReference type="GO" id="GO:0009535">
    <property type="term" value="C:chloroplast thylakoid membrane"/>
    <property type="evidence" value="ECO:0007669"/>
    <property type="project" value="UniProtKB-SubCell"/>
</dbReference>
<organism evidence="12 13">
    <name type="scientific">Zingiber officinale</name>
    <name type="common">Ginger</name>
    <name type="synonym">Amomum zingiber</name>
    <dbReference type="NCBI Taxonomy" id="94328"/>
    <lineage>
        <taxon>Eukaryota</taxon>
        <taxon>Viridiplantae</taxon>
        <taxon>Streptophyta</taxon>
        <taxon>Embryophyta</taxon>
        <taxon>Tracheophyta</taxon>
        <taxon>Spermatophyta</taxon>
        <taxon>Magnoliopsida</taxon>
        <taxon>Liliopsida</taxon>
        <taxon>Zingiberales</taxon>
        <taxon>Zingiberaceae</taxon>
        <taxon>Zingiber</taxon>
    </lineage>
</organism>
<dbReference type="Proteomes" id="UP000734854">
    <property type="component" value="Unassembled WGS sequence"/>
</dbReference>
<dbReference type="PANTHER" id="PTHR34787">
    <property type="entry name" value="PHOTOSYSTEM I REACTION CENTER SUBUNIT VI-2, CHLOROPLASTIC"/>
    <property type="match status" value="1"/>
</dbReference>
<evidence type="ECO:0000256" key="6">
    <source>
        <dbReference type="ARBA" id="ARBA00022640"/>
    </source>
</evidence>
<keyword evidence="9 11" id="KW-0793">Thylakoid</keyword>
<keyword evidence="10 11" id="KW-0472">Membrane</keyword>
<evidence type="ECO:0000256" key="4">
    <source>
        <dbReference type="ARBA" id="ARBA00022528"/>
    </source>
</evidence>
<evidence type="ECO:0000313" key="13">
    <source>
        <dbReference type="Proteomes" id="UP000734854"/>
    </source>
</evidence>
<comment type="subcellular location">
    <subcellularLocation>
        <location evidence="2 11">Plastid</location>
        <location evidence="2 11">Chloroplast thylakoid membrane</location>
        <topology evidence="2 11">Single-pass membrane protein</topology>
    </subcellularLocation>
</comment>
<evidence type="ECO:0000256" key="10">
    <source>
        <dbReference type="ARBA" id="ARBA00023136"/>
    </source>
</evidence>
<evidence type="ECO:0000256" key="3">
    <source>
        <dbReference type="ARBA" id="ARBA00010155"/>
    </source>
</evidence>
<protein>
    <recommendedName>
        <fullName evidence="11">Photosystem I reaction center subunit VI</fullName>
        <shortName evidence="11">PSI-H</shortName>
    </recommendedName>
</protein>
<evidence type="ECO:0000256" key="11">
    <source>
        <dbReference type="RuleBase" id="RU369105"/>
    </source>
</evidence>
<keyword evidence="4 11" id="KW-0150">Chloroplast</keyword>
<keyword evidence="7 11" id="KW-0812">Transmembrane</keyword>
<keyword evidence="5 11" id="KW-0602">Photosynthesis</keyword>
<dbReference type="Pfam" id="PF03244">
    <property type="entry name" value="PSI_PsaH"/>
    <property type="match status" value="2"/>
</dbReference>
<comment type="function">
    <text evidence="1">Possible role could be the docking of the LHC I antenna complex to the core complex.</text>
</comment>
<evidence type="ECO:0000256" key="1">
    <source>
        <dbReference type="ARBA" id="ARBA00002502"/>
    </source>
</evidence>
<comment type="caution">
    <text evidence="12">The sequence shown here is derived from an EMBL/GenBank/DDBJ whole genome shotgun (WGS) entry which is preliminary data.</text>
</comment>
<evidence type="ECO:0000256" key="7">
    <source>
        <dbReference type="ARBA" id="ARBA00022692"/>
    </source>
</evidence>
<dbReference type="EMBL" id="JACMSC010000001">
    <property type="protein sequence ID" value="KAG6537830.1"/>
    <property type="molecule type" value="Genomic_DNA"/>
</dbReference>
<evidence type="ECO:0000256" key="2">
    <source>
        <dbReference type="ARBA" id="ARBA00004581"/>
    </source>
</evidence>
<accession>A0A8J5IMH8</accession>
<dbReference type="GO" id="GO:0009538">
    <property type="term" value="C:photosystem I reaction center"/>
    <property type="evidence" value="ECO:0007669"/>
    <property type="project" value="UniProtKB-UniRule"/>
</dbReference>
<evidence type="ECO:0000256" key="9">
    <source>
        <dbReference type="ARBA" id="ARBA00023078"/>
    </source>
</evidence>
<dbReference type="GO" id="GO:0015979">
    <property type="term" value="P:photosynthesis"/>
    <property type="evidence" value="ECO:0007669"/>
    <property type="project" value="UniProtKB-UniRule"/>
</dbReference>
<keyword evidence="13" id="KW-1185">Reference proteome</keyword>
<dbReference type="PANTHER" id="PTHR34787:SF1">
    <property type="entry name" value="PHOTOSYSTEM I REACTION CENTER SUBUNIT VI-2, CHLOROPLASTIC"/>
    <property type="match status" value="1"/>
</dbReference>
<dbReference type="InterPro" id="IPR004928">
    <property type="entry name" value="PSI_PsaH"/>
</dbReference>
<evidence type="ECO:0000256" key="8">
    <source>
        <dbReference type="ARBA" id="ARBA00022836"/>
    </source>
</evidence>
<proteinExistence type="inferred from homology"/>
<evidence type="ECO:0000256" key="5">
    <source>
        <dbReference type="ARBA" id="ARBA00022531"/>
    </source>
</evidence>
<comment type="function">
    <text evidence="11">Docking of the LHC I antenna complex to the core complex.</text>
</comment>
<gene>
    <name evidence="12" type="ORF">ZIOFF_002929</name>
</gene>
<keyword evidence="6 11" id="KW-0934">Plastid</keyword>